<dbReference type="InterPro" id="IPR006073">
    <property type="entry name" value="GTP-bd"/>
</dbReference>
<accession>A0A2J6RK71</accession>
<dbReference type="InterPro" id="IPR027417">
    <property type="entry name" value="P-loop_NTPase"/>
</dbReference>
<dbReference type="SUPFAM" id="SSF52540">
    <property type="entry name" value="P-loop containing nucleoside triphosphate hydrolases"/>
    <property type="match status" value="1"/>
</dbReference>
<dbReference type="CDD" id="cd00882">
    <property type="entry name" value="Ras_like_GTPase"/>
    <property type="match status" value="1"/>
</dbReference>
<dbReference type="STRING" id="1149755.A0A2J6RK71"/>
<dbReference type="Gene3D" id="3.40.50.300">
    <property type="entry name" value="P-loop containing nucleotide triphosphate hydrolases"/>
    <property type="match status" value="1"/>
</dbReference>
<keyword evidence="2" id="KW-0472">Membrane</keyword>
<evidence type="ECO:0000256" key="1">
    <source>
        <dbReference type="SAM" id="Coils"/>
    </source>
</evidence>
<sequence>MTSNNSTKMGDPKLDGPIVLVFGLTGAGKSTYINNITGASLPVRDDLYSCTKTAEAPHAMIEGVDVAFVDTPGFNDPERSDAEILHSTATWIAENLGGTRKITTVLYLHSIEETKDVAERRQMQHMGGPWKLMLDAGARIHEIGNDKKDCFDLTIAMLEGEPVFIQLQEEIKNQDCNSFSDTACGNEAIIELQEQINFVQTYIHDLDKLRTRTTSVEVLKAAHQERTDAKKKLDQLRNARNRMFQKWVMVAAKAWGISVVVISAVAAIHYYVGI</sequence>
<dbReference type="OrthoDB" id="3542633at2759"/>
<feature type="transmembrane region" description="Helical" evidence="2">
    <location>
        <begin position="247"/>
        <end position="272"/>
    </location>
</feature>
<protein>
    <recommendedName>
        <fullName evidence="3">G domain-containing protein</fullName>
    </recommendedName>
</protein>
<dbReference type="AlphaFoldDB" id="A0A2J6RK71"/>
<feature type="coiled-coil region" evidence="1">
    <location>
        <begin position="219"/>
        <end position="246"/>
    </location>
</feature>
<keyword evidence="1" id="KW-0175">Coiled coil</keyword>
<name>A0A2J6RK71_HYAVF</name>
<gene>
    <name evidence="4" type="ORF">L207DRAFT_530362</name>
</gene>
<proteinExistence type="predicted"/>
<evidence type="ECO:0000259" key="3">
    <source>
        <dbReference type="Pfam" id="PF01926"/>
    </source>
</evidence>
<keyword evidence="2" id="KW-0812">Transmembrane</keyword>
<dbReference type="GO" id="GO:0005525">
    <property type="term" value="F:GTP binding"/>
    <property type="evidence" value="ECO:0007669"/>
    <property type="project" value="InterPro"/>
</dbReference>
<dbReference type="Proteomes" id="UP000235786">
    <property type="component" value="Unassembled WGS sequence"/>
</dbReference>
<organism evidence="4 5">
    <name type="scientific">Hyaloscypha variabilis (strain UAMH 11265 / GT02V1 / F)</name>
    <name type="common">Meliniomyces variabilis</name>
    <dbReference type="NCBI Taxonomy" id="1149755"/>
    <lineage>
        <taxon>Eukaryota</taxon>
        <taxon>Fungi</taxon>
        <taxon>Dikarya</taxon>
        <taxon>Ascomycota</taxon>
        <taxon>Pezizomycotina</taxon>
        <taxon>Leotiomycetes</taxon>
        <taxon>Helotiales</taxon>
        <taxon>Hyaloscyphaceae</taxon>
        <taxon>Hyaloscypha</taxon>
        <taxon>Hyaloscypha variabilis</taxon>
    </lineage>
</organism>
<keyword evidence="2" id="KW-1133">Transmembrane helix</keyword>
<evidence type="ECO:0000313" key="5">
    <source>
        <dbReference type="Proteomes" id="UP000235786"/>
    </source>
</evidence>
<dbReference type="EMBL" id="KZ613947">
    <property type="protein sequence ID" value="PMD38899.1"/>
    <property type="molecule type" value="Genomic_DNA"/>
</dbReference>
<evidence type="ECO:0000313" key="4">
    <source>
        <dbReference type="EMBL" id="PMD38899.1"/>
    </source>
</evidence>
<evidence type="ECO:0000256" key="2">
    <source>
        <dbReference type="SAM" id="Phobius"/>
    </source>
</evidence>
<dbReference type="Pfam" id="PF01926">
    <property type="entry name" value="MMR_HSR1"/>
    <property type="match status" value="1"/>
</dbReference>
<keyword evidence="5" id="KW-1185">Reference proteome</keyword>
<reference evidence="4 5" key="1">
    <citation type="submission" date="2016-04" db="EMBL/GenBank/DDBJ databases">
        <title>A degradative enzymes factory behind the ericoid mycorrhizal symbiosis.</title>
        <authorList>
            <consortium name="DOE Joint Genome Institute"/>
            <person name="Martino E."/>
            <person name="Morin E."/>
            <person name="Grelet G."/>
            <person name="Kuo A."/>
            <person name="Kohler A."/>
            <person name="Daghino S."/>
            <person name="Barry K."/>
            <person name="Choi C."/>
            <person name="Cichocki N."/>
            <person name="Clum A."/>
            <person name="Copeland A."/>
            <person name="Hainaut M."/>
            <person name="Haridas S."/>
            <person name="Labutti K."/>
            <person name="Lindquist E."/>
            <person name="Lipzen A."/>
            <person name="Khouja H.-R."/>
            <person name="Murat C."/>
            <person name="Ohm R."/>
            <person name="Olson A."/>
            <person name="Spatafora J."/>
            <person name="Veneault-Fourrey C."/>
            <person name="Henrissat B."/>
            <person name="Grigoriev I."/>
            <person name="Martin F."/>
            <person name="Perotto S."/>
        </authorList>
    </citation>
    <scope>NUCLEOTIDE SEQUENCE [LARGE SCALE GENOMIC DNA]</scope>
    <source>
        <strain evidence="4 5">F</strain>
    </source>
</reference>
<feature type="domain" description="G" evidence="3">
    <location>
        <begin position="19"/>
        <end position="85"/>
    </location>
</feature>